<reference evidence="1" key="1">
    <citation type="submission" date="2022-10" db="EMBL/GenBank/DDBJ databases">
        <authorList>
            <person name="Chen Y."/>
            <person name="Dougan E. K."/>
            <person name="Chan C."/>
            <person name="Rhodes N."/>
            <person name="Thang M."/>
        </authorList>
    </citation>
    <scope>NUCLEOTIDE SEQUENCE</scope>
</reference>
<evidence type="ECO:0000313" key="1">
    <source>
        <dbReference type="EMBL" id="CAI3985602.1"/>
    </source>
</evidence>
<comment type="caution">
    <text evidence="1">The sequence shown here is derived from an EMBL/GenBank/DDBJ whole genome shotgun (WGS) entry which is preliminary data.</text>
</comment>
<keyword evidence="3" id="KW-1185">Reference proteome</keyword>
<accession>A0A9P1C6K2</accession>
<protein>
    <submittedName>
        <fullName evidence="1">Uncharacterized protein</fullName>
    </submittedName>
</protein>
<dbReference type="EMBL" id="CAMXCT020001002">
    <property type="protein sequence ID" value="CAL1138977.1"/>
    <property type="molecule type" value="Genomic_DNA"/>
</dbReference>
<dbReference type="EMBL" id="CAMXCT010001002">
    <property type="protein sequence ID" value="CAI3985602.1"/>
    <property type="molecule type" value="Genomic_DNA"/>
</dbReference>
<gene>
    <name evidence="1" type="ORF">C1SCF055_LOCUS13031</name>
</gene>
<evidence type="ECO:0000313" key="3">
    <source>
        <dbReference type="Proteomes" id="UP001152797"/>
    </source>
</evidence>
<dbReference type="EMBL" id="CAMXCT030001002">
    <property type="protein sequence ID" value="CAL4772914.1"/>
    <property type="molecule type" value="Genomic_DNA"/>
</dbReference>
<reference evidence="2" key="2">
    <citation type="submission" date="2024-04" db="EMBL/GenBank/DDBJ databases">
        <authorList>
            <person name="Chen Y."/>
            <person name="Shah S."/>
            <person name="Dougan E. K."/>
            <person name="Thang M."/>
            <person name="Chan C."/>
        </authorList>
    </citation>
    <scope>NUCLEOTIDE SEQUENCE [LARGE SCALE GENOMIC DNA]</scope>
</reference>
<name>A0A9P1C6K2_9DINO</name>
<sequence length="58" mass="6484">MSMPRPSPCFAKMASNVVSQRPVSREELEKSGNFAAEGTIPLQLSREWYFKLNPADSP</sequence>
<proteinExistence type="predicted"/>
<evidence type="ECO:0000313" key="2">
    <source>
        <dbReference type="EMBL" id="CAL1138977.1"/>
    </source>
</evidence>
<dbReference type="Proteomes" id="UP001152797">
    <property type="component" value="Unassembled WGS sequence"/>
</dbReference>
<dbReference type="AlphaFoldDB" id="A0A9P1C6K2"/>
<organism evidence="1">
    <name type="scientific">Cladocopium goreaui</name>
    <dbReference type="NCBI Taxonomy" id="2562237"/>
    <lineage>
        <taxon>Eukaryota</taxon>
        <taxon>Sar</taxon>
        <taxon>Alveolata</taxon>
        <taxon>Dinophyceae</taxon>
        <taxon>Suessiales</taxon>
        <taxon>Symbiodiniaceae</taxon>
        <taxon>Cladocopium</taxon>
    </lineage>
</organism>